<comment type="caution">
    <text evidence="2">The sequence shown here is derived from an EMBL/GenBank/DDBJ whole genome shotgun (WGS) entry which is preliminary data.</text>
</comment>
<accession>A0A9P9D8S7</accession>
<gene>
    <name evidence="2" type="ORF">B0J11DRAFT_511146</name>
</gene>
<reference evidence="2" key="1">
    <citation type="journal article" date="2021" name="Nat. Commun.">
        <title>Genetic determinants of endophytism in the Arabidopsis root mycobiome.</title>
        <authorList>
            <person name="Mesny F."/>
            <person name="Miyauchi S."/>
            <person name="Thiergart T."/>
            <person name="Pickel B."/>
            <person name="Atanasova L."/>
            <person name="Karlsson M."/>
            <person name="Huettel B."/>
            <person name="Barry K.W."/>
            <person name="Haridas S."/>
            <person name="Chen C."/>
            <person name="Bauer D."/>
            <person name="Andreopoulos W."/>
            <person name="Pangilinan J."/>
            <person name="LaButti K."/>
            <person name="Riley R."/>
            <person name="Lipzen A."/>
            <person name="Clum A."/>
            <person name="Drula E."/>
            <person name="Henrissat B."/>
            <person name="Kohler A."/>
            <person name="Grigoriev I.V."/>
            <person name="Martin F.M."/>
            <person name="Hacquard S."/>
        </authorList>
    </citation>
    <scope>NUCLEOTIDE SEQUENCE</scope>
    <source>
        <strain evidence="2">MPI-CAGE-CH-0243</strain>
    </source>
</reference>
<dbReference type="PROSITE" id="PS50181">
    <property type="entry name" value="FBOX"/>
    <property type="match status" value="1"/>
</dbReference>
<name>A0A9P9D8S7_9PLEO</name>
<dbReference type="EMBL" id="JAGMWT010000017">
    <property type="protein sequence ID" value="KAH7114416.1"/>
    <property type="molecule type" value="Genomic_DNA"/>
</dbReference>
<protein>
    <recommendedName>
        <fullName evidence="1">F-box domain-containing protein</fullName>
    </recommendedName>
</protein>
<sequence>MTSFTKLPVELMVQVLCDLETIDDVHNLGLACEEVNNIITTNVLFTKIMRVIIQRSPYHRYDVQLCRLLDLHEFIVQHFQDGKESFIPQQPHPDGLKALDHDSLEYKLLSSVKVEDYEQELTAERVHQIVKRWVYLRPLQGLWLQKQLGNGDYLSFESTREPESFMKAYLQLQKSNDLTISEDRRSGTSQNTLDYTGLNANQTGRFYAAATAVWVMNEIRWALTNFAFPTNDFQVPLEVLDLCKRSVQLQAHNPLLDLMDQYAVYRFLYHHLLPLHSPILANQDSVELPFTFSDDYENSADSAQFLPVFLLASQTYLHPPDIAELVFRNKTGQQYPNPLLGPSTWTGAYLRPSPDYKFPANYPLNLGHPLPPNTNAVGSSRLLTNCMRTVEAIQHATYTQSSQHPANLAAILLPVNGMLMKIDDLLSNWFQQRIHEEFGLNSRPSSTTLFNIQDVFDDKWNKDVQWQIWGWADSDDNARALMELWRELPAEETEPPRDDSKS</sequence>
<evidence type="ECO:0000313" key="2">
    <source>
        <dbReference type="EMBL" id="KAH7114416.1"/>
    </source>
</evidence>
<evidence type="ECO:0000259" key="1">
    <source>
        <dbReference type="PROSITE" id="PS50181"/>
    </source>
</evidence>
<feature type="domain" description="F-box" evidence="1">
    <location>
        <begin position="1"/>
        <end position="48"/>
    </location>
</feature>
<organism evidence="2 3">
    <name type="scientific">Dendryphion nanum</name>
    <dbReference type="NCBI Taxonomy" id="256645"/>
    <lineage>
        <taxon>Eukaryota</taxon>
        <taxon>Fungi</taxon>
        <taxon>Dikarya</taxon>
        <taxon>Ascomycota</taxon>
        <taxon>Pezizomycotina</taxon>
        <taxon>Dothideomycetes</taxon>
        <taxon>Pleosporomycetidae</taxon>
        <taxon>Pleosporales</taxon>
        <taxon>Torulaceae</taxon>
        <taxon>Dendryphion</taxon>
    </lineage>
</organism>
<dbReference type="InterPro" id="IPR001810">
    <property type="entry name" value="F-box_dom"/>
</dbReference>
<evidence type="ECO:0000313" key="3">
    <source>
        <dbReference type="Proteomes" id="UP000700596"/>
    </source>
</evidence>
<dbReference type="AlphaFoldDB" id="A0A9P9D8S7"/>
<proteinExistence type="predicted"/>
<dbReference type="Proteomes" id="UP000700596">
    <property type="component" value="Unassembled WGS sequence"/>
</dbReference>
<dbReference type="OrthoDB" id="5384804at2759"/>
<keyword evidence="3" id="KW-1185">Reference proteome</keyword>